<name>A0AAV7M750_PLEWA</name>
<comment type="caution">
    <text evidence="1">The sequence shown here is derived from an EMBL/GenBank/DDBJ whole genome shotgun (WGS) entry which is preliminary data.</text>
</comment>
<sequence>MIPGTQRVHSAAQTSSALWQGGHLSEYHTRAFIMTEESKAVDRLNTLSEDPKLQFSSVYITGDLTTRCKPVIIQEVSKEEDEAWGTTEVHRVSLRRPNLLVL</sequence>
<keyword evidence="2" id="KW-1185">Reference proteome</keyword>
<organism evidence="1 2">
    <name type="scientific">Pleurodeles waltl</name>
    <name type="common">Iberian ribbed newt</name>
    <dbReference type="NCBI Taxonomy" id="8319"/>
    <lineage>
        <taxon>Eukaryota</taxon>
        <taxon>Metazoa</taxon>
        <taxon>Chordata</taxon>
        <taxon>Craniata</taxon>
        <taxon>Vertebrata</taxon>
        <taxon>Euteleostomi</taxon>
        <taxon>Amphibia</taxon>
        <taxon>Batrachia</taxon>
        <taxon>Caudata</taxon>
        <taxon>Salamandroidea</taxon>
        <taxon>Salamandridae</taxon>
        <taxon>Pleurodelinae</taxon>
        <taxon>Pleurodeles</taxon>
    </lineage>
</organism>
<dbReference type="Proteomes" id="UP001066276">
    <property type="component" value="Chromosome 10"/>
</dbReference>
<dbReference type="EMBL" id="JANPWB010000014">
    <property type="protein sequence ID" value="KAJ1095930.1"/>
    <property type="molecule type" value="Genomic_DNA"/>
</dbReference>
<proteinExistence type="predicted"/>
<gene>
    <name evidence="1" type="ORF">NDU88_001080</name>
</gene>
<evidence type="ECO:0000313" key="2">
    <source>
        <dbReference type="Proteomes" id="UP001066276"/>
    </source>
</evidence>
<evidence type="ECO:0000313" key="1">
    <source>
        <dbReference type="EMBL" id="KAJ1095930.1"/>
    </source>
</evidence>
<protein>
    <submittedName>
        <fullName evidence="1">Uncharacterized protein</fullName>
    </submittedName>
</protein>
<dbReference type="AlphaFoldDB" id="A0AAV7M750"/>
<reference evidence="1" key="1">
    <citation type="journal article" date="2022" name="bioRxiv">
        <title>Sequencing and chromosome-scale assembly of the giantPleurodeles waltlgenome.</title>
        <authorList>
            <person name="Brown T."/>
            <person name="Elewa A."/>
            <person name="Iarovenko S."/>
            <person name="Subramanian E."/>
            <person name="Araus A.J."/>
            <person name="Petzold A."/>
            <person name="Susuki M."/>
            <person name="Suzuki K.-i.T."/>
            <person name="Hayashi T."/>
            <person name="Toyoda A."/>
            <person name="Oliveira C."/>
            <person name="Osipova E."/>
            <person name="Leigh N.D."/>
            <person name="Simon A."/>
            <person name="Yun M.H."/>
        </authorList>
    </citation>
    <scope>NUCLEOTIDE SEQUENCE</scope>
    <source>
        <strain evidence="1">20211129_DDA</strain>
        <tissue evidence="1">Liver</tissue>
    </source>
</reference>
<accession>A0AAV7M750</accession>